<dbReference type="PROSITE" id="PS50088">
    <property type="entry name" value="ANK_REPEAT"/>
    <property type="match status" value="3"/>
</dbReference>
<dbReference type="SUPFAM" id="SSF48403">
    <property type="entry name" value="Ankyrin repeat"/>
    <property type="match status" value="1"/>
</dbReference>
<dbReference type="Proteomes" id="UP001189429">
    <property type="component" value="Unassembled WGS sequence"/>
</dbReference>
<dbReference type="Gene3D" id="1.25.40.20">
    <property type="entry name" value="Ankyrin repeat-containing domain"/>
    <property type="match status" value="2"/>
</dbReference>
<dbReference type="PANTHER" id="PTHR24198:SF195">
    <property type="entry name" value="DEATH DOMAIN-CONTAINING PROTEIN"/>
    <property type="match status" value="1"/>
</dbReference>
<name>A0ABN9WHT2_9DINO</name>
<keyword evidence="1" id="KW-0677">Repeat</keyword>
<dbReference type="Pfam" id="PF12796">
    <property type="entry name" value="Ank_2"/>
    <property type="match status" value="1"/>
</dbReference>
<evidence type="ECO:0000313" key="5">
    <source>
        <dbReference type="Proteomes" id="UP001189429"/>
    </source>
</evidence>
<keyword evidence="2 3" id="KW-0040">ANK repeat</keyword>
<dbReference type="PANTHER" id="PTHR24198">
    <property type="entry name" value="ANKYRIN REPEAT AND PROTEIN KINASE DOMAIN-CONTAINING PROTEIN"/>
    <property type="match status" value="1"/>
</dbReference>
<dbReference type="SMART" id="SM00248">
    <property type="entry name" value="ANK"/>
    <property type="match status" value="5"/>
</dbReference>
<keyword evidence="5" id="KW-1185">Reference proteome</keyword>
<comment type="caution">
    <text evidence="4">The sequence shown here is derived from an EMBL/GenBank/DDBJ whole genome shotgun (WGS) entry which is preliminary data.</text>
</comment>
<feature type="repeat" description="ANK" evidence="3">
    <location>
        <begin position="554"/>
        <end position="586"/>
    </location>
</feature>
<protein>
    <submittedName>
        <fullName evidence="4">Uncharacterized protein</fullName>
    </submittedName>
</protein>
<dbReference type="InterPro" id="IPR002110">
    <property type="entry name" value="Ankyrin_rpt"/>
</dbReference>
<dbReference type="Pfam" id="PF00023">
    <property type="entry name" value="Ank"/>
    <property type="match status" value="1"/>
</dbReference>
<sequence length="631" mass="70390">MAGEQSMTCESVASRPSCLEREYPMFVVPMQRMFEKDRFQIHEDLRDEDKLVEHKEESADPVVFLSQTWFSASHPDPDGVKHDLWKRMLEKMKQSKLRVNVHWLTELFFGTSTTGLEDKLKDVAEKGFYWMDIECCPQRNKDKMAMACRSIPHYVQRSSFFIVLVPQSLHVEKGVVVDCRTWERRGWCRGERAFNALSQNPKLCIVAESTSFVYVQMSRDWLWRQPCTGDLTAESDRDAIGSALLSALDSCAEHARQKGDMTRCRMTLAIKPEQLRGSESGVILEPDFNDWMQQMGFTSHDDEKGTGWTPLRFAMYAGFLNVARELVKRGADVNAPLSEGNPGWGWHMKGCTILHGLSFMRDDPVGMEFLIEQKADPTKAYQDNLVPHIVAMNAGRVGNVDVLMKHAPKLALHCDDLGNNCWHVALFGGQSEAFKYFTEKYPDYVDKDSFAFGSNVVGSAVLDACDLECTKAVLAMNHDANFKHQPGKLSPKIKVGMRINQAFNYMSGSPSMLNEYMANMDSATPIMLASFLGNLPVVQELLKARAHVDATNSYNRTALTVAAMQGRVEIVKELLAAGTNATIVDTWGRTAGDWARFRGHERAAVLLPAGASAGGACSCRSAPPAPAAETA</sequence>
<feature type="repeat" description="ANK" evidence="3">
    <location>
        <begin position="521"/>
        <end position="553"/>
    </location>
</feature>
<evidence type="ECO:0000313" key="4">
    <source>
        <dbReference type="EMBL" id="CAK0884821.1"/>
    </source>
</evidence>
<dbReference type="EMBL" id="CAUYUJ010018592">
    <property type="protein sequence ID" value="CAK0884821.1"/>
    <property type="molecule type" value="Genomic_DNA"/>
</dbReference>
<proteinExistence type="predicted"/>
<evidence type="ECO:0000256" key="1">
    <source>
        <dbReference type="ARBA" id="ARBA00022737"/>
    </source>
</evidence>
<dbReference type="InterPro" id="IPR036770">
    <property type="entry name" value="Ankyrin_rpt-contain_sf"/>
</dbReference>
<feature type="repeat" description="ANK" evidence="3">
    <location>
        <begin position="306"/>
        <end position="338"/>
    </location>
</feature>
<gene>
    <name evidence="4" type="ORF">PCOR1329_LOCUS66610</name>
</gene>
<dbReference type="PROSITE" id="PS50297">
    <property type="entry name" value="ANK_REP_REGION"/>
    <property type="match status" value="3"/>
</dbReference>
<evidence type="ECO:0000256" key="2">
    <source>
        <dbReference type="ARBA" id="ARBA00023043"/>
    </source>
</evidence>
<accession>A0ABN9WHT2</accession>
<reference evidence="4" key="1">
    <citation type="submission" date="2023-10" db="EMBL/GenBank/DDBJ databases">
        <authorList>
            <person name="Chen Y."/>
            <person name="Shah S."/>
            <person name="Dougan E. K."/>
            <person name="Thang M."/>
            <person name="Chan C."/>
        </authorList>
    </citation>
    <scope>NUCLEOTIDE SEQUENCE [LARGE SCALE GENOMIC DNA]</scope>
</reference>
<organism evidence="4 5">
    <name type="scientific">Prorocentrum cordatum</name>
    <dbReference type="NCBI Taxonomy" id="2364126"/>
    <lineage>
        <taxon>Eukaryota</taxon>
        <taxon>Sar</taxon>
        <taxon>Alveolata</taxon>
        <taxon>Dinophyceae</taxon>
        <taxon>Prorocentrales</taxon>
        <taxon>Prorocentraceae</taxon>
        <taxon>Prorocentrum</taxon>
    </lineage>
</organism>
<evidence type="ECO:0000256" key="3">
    <source>
        <dbReference type="PROSITE-ProRule" id="PRU00023"/>
    </source>
</evidence>